<evidence type="ECO:0000313" key="4">
    <source>
        <dbReference type="Proteomes" id="UP001143391"/>
    </source>
</evidence>
<dbReference type="RefSeq" id="WP_275708650.1">
    <property type="nucleotide sequence ID" value="NZ_JANCMW010000012.1"/>
</dbReference>
<proteinExistence type="predicted"/>
<feature type="chain" id="PRO_5047412785" evidence="1">
    <location>
        <begin position="30"/>
        <end position="249"/>
    </location>
</feature>
<reference evidence="3" key="1">
    <citation type="submission" date="2022-07" db="EMBL/GenBank/DDBJ databases">
        <title>Marinobacter iranensis a new bacterium isolate from a hipersaline lake in Iran.</title>
        <authorList>
            <person name="Mohammad A.M.A."/>
            <person name="Cristina S.-P."/>
            <person name="Antonio V."/>
        </authorList>
    </citation>
    <scope>NUCLEOTIDE SEQUENCE</scope>
    <source>
        <strain evidence="3">71-i</strain>
    </source>
</reference>
<protein>
    <submittedName>
        <fullName evidence="3">START domain-containing protein</fullName>
    </submittedName>
</protein>
<comment type="caution">
    <text evidence="3">The sequence shown here is derived from an EMBL/GenBank/DDBJ whole genome shotgun (WGS) entry which is preliminary data.</text>
</comment>
<evidence type="ECO:0000313" key="3">
    <source>
        <dbReference type="EMBL" id="MDF0751892.1"/>
    </source>
</evidence>
<organism evidence="3 4">
    <name type="scientific">Marinobacter iranensis</name>
    <dbReference type="NCBI Taxonomy" id="2962607"/>
    <lineage>
        <taxon>Bacteria</taxon>
        <taxon>Pseudomonadati</taxon>
        <taxon>Pseudomonadota</taxon>
        <taxon>Gammaproteobacteria</taxon>
        <taxon>Pseudomonadales</taxon>
        <taxon>Marinobacteraceae</taxon>
        <taxon>Marinobacter</taxon>
    </lineage>
</organism>
<evidence type="ECO:0000259" key="2">
    <source>
        <dbReference type="PROSITE" id="PS50848"/>
    </source>
</evidence>
<keyword evidence="4" id="KW-1185">Reference proteome</keyword>
<feature type="signal peptide" evidence="1">
    <location>
        <begin position="1"/>
        <end position="29"/>
    </location>
</feature>
<keyword evidence="1" id="KW-0732">Signal</keyword>
<dbReference type="EMBL" id="JANCMW010000012">
    <property type="protein sequence ID" value="MDF0751892.1"/>
    <property type="molecule type" value="Genomic_DNA"/>
</dbReference>
<dbReference type="PANTHER" id="PTHR19308:SF14">
    <property type="entry name" value="START DOMAIN-CONTAINING PROTEIN"/>
    <property type="match status" value="1"/>
</dbReference>
<dbReference type="InterPro" id="IPR002913">
    <property type="entry name" value="START_lipid-bd_dom"/>
</dbReference>
<dbReference type="PANTHER" id="PTHR19308">
    <property type="entry name" value="PHOSPHATIDYLCHOLINE TRANSFER PROTEIN"/>
    <property type="match status" value="1"/>
</dbReference>
<dbReference type="CDD" id="cd08876">
    <property type="entry name" value="START_1"/>
    <property type="match status" value="1"/>
</dbReference>
<dbReference type="InterPro" id="IPR023393">
    <property type="entry name" value="START-like_dom_sf"/>
</dbReference>
<dbReference type="PIRSF" id="PIRSF039033">
    <property type="entry name" value="START_dom"/>
    <property type="match status" value="1"/>
</dbReference>
<dbReference type="SUPFAM" id="SSF55961">
    <property type="entry name" value="Bet v1-like"/>
    <property type="match status" value="1"/>
</dbReference>
<dbReference type="InterPro" id="IPR028347">
    <property type="entry name" value="START_dom_prot"/>
</dbReference>
<dbReference type="Gene3D" id="3.30.530.20">
    <property type="match status" value="1"/>
</dbReference>
<dbReference type="Proteomes" id="UP001143391">
    <property type="component" value="Unassembled WGS sequence"/>
</dbReference>
<gene>
    <name evidence="3" type="ORF">NLU14_16810</name>
</gene>
<dbReference type="InterPro" id="IPR051213">
    <property type="entry name" value="START_lipid_transfer"/>
</dbReference>
<evidence type="ECO:0000256" key="1">
    <source>
        <dbReference type="SAM" id="SignalP"/>
    </source>
</evidence>
<dbReference type="Pfam" id="PF01852">
    <property type="entry name" value="START"/>
    <property type="match status" value="1"/>
</dbReference>
<sequence length="249" mass="28081">MQNLKARGVARPASALAMLLMAAVVSTIAAGAAQAGLPDENAEGWSLRKETDNIRVFTIDQPDSSFQAFKAEAILDVPIENLMAVMINPQSCVEWVHNCSESYAFGDGNFHDRYAYSVNDMPWPVTDRDYVLRIRTHGEKSDGEVVMNLNAIPDRREEEDGHIRVDKSDTLYRFIPEGDQTHMIWVQHTEPNGSIPGWLVNTLLVDIPIRSMEQLERVARWERYQNHELVYDSSGKLKNVVPKPQSGDD</sequence>
<feature type="domain" description="START" evidence="2">
    <location>
        <begin position="41"/>
        <end position="217"/>
    </location>
</feature>
<accession>A0ABT5YDX0</accession>
<name>A0ABT5YDX0_9GAMM</name>
<dbReference type="PROSITE" id="PS50848">
    <property type="entry name" value="START"/>
    <property type="match status" value="1"/>
</dbReference>